<reference evidence="1 2" key="1">
    <citation type="submission" date="2023-03" db="EMBL/GenBank/DDBJ databases">
        <authorList>
            <person name="Kaur S."/>
            <person name="Espinosa-Saiz D."/>
            <person name="Velazquez E."/>
            <person name="Menendez E."/>
            <person name="diCenzo G.C."/>
        </authorList>
    </citation>
    <scope>NUCLEOTIDE SEQUENCE [LARGE SCALE GENOMIC DNA]</scope>
    <source>
        <strain evidence="1 2">LMG 24692</strain>
    </source>
</reference>
<evidence type="ECO:0000313" key="1">
    <source>
        <dbReference type="EMBL" id="WEX91373.1"/>
    </source>
</evidence>
<sequence>MMLESSTMRIRSIRDETFASIPTMSVTPYLAAPRRQPFQQSSLELVGHKLGHRQRKNMAVQQKNATNHAALHLSGEPVENRRSPLHAVVLRKTSVSSHVAEIVPRKILGQAKVELQKYDFFNRLFFLTANRALERRRGELRQGLGSFSAFARRPNRQAAKPLNMLEYLASRLLHDSSNRKSI</sequence>
<accession>A0ABY8DMD2</accession>
<keyword evidence="2" id="KW-1185">Reference proteome</keyword>
<name>A0ABY8DMD2_9HYPH</name>
<organism evidence="1 2">
    <name type="scientific">Sinorhizobium garamanticum</name>
    <dbReference type="NCBI Taxonomy" id="680247"/>
    <lineage>
        <taxon>Bacteria</taxon>
        <taxon>Pseudomonadati</taxon>
        <taxon>Pseudomonadota</taxon>
        <taxon>Alphaproteobacteria</taxon>
        <taxon>Hyphomicrobiales</taxon>
        <taxon>Rhizobiaceae</taxon>
        <taxon>Sinorhizobium/Ensifer group</taxon>
        <taxon>Sinorhizobium</taxon>
    </lineage>
</organism>
<dbReference type="RefSeq" id="WP_280662767.1">
    <property type="nucleotide sequence ID" value="NZ_CP120374.1"/>
</dbReference>
<protein>
    <submittedName>
        <fullName evidence="1">Uncharacterized protein</fullName>
    </submittedName>
</protein>
<dbReference type="Proteomes" id="UP001229355">
    <property type="component" value="Chromosome 2"/>
</dbReference>
<dbReference type="EMBL" id="CP120374">
    <property type="protein sequence ID" value="WEX91373.1"/>
    <property type="molecule type" value="Genomic_DNA"/>
</dbReference>
<evidence type="ECO:0000313" key="2">
    <source>
        <dbReference type="Proteomes" id="UP001229355"/>
    </source>
</evidence>
<proteinExistence type="predicted"/>
<gene>
    <name evidence="1" type="ORF">PZN02_004370</name>
</gene>